<gene>
    <name evidence="7" type="ordered locus">Tgr7_1079</name>
</gene>
<dbReference type="KEGG" id="tgr:Tgr7_1079"/>
<keyword evidence="1 4" id="KW-0349">Heme</keyword>
<organism evidence="7 8">
    <name type="scientific">Thioalkalivibrio sulfidiphilus (strain HL-EbGR7)</name>
    <dbReference type="NCBI Taxonomy" id="396588"/>
    <lineage>
        <taxon>Bacteria</taxon>
        <taxon>Pseudomonadati</taxon>
        <taxon>Pseudomonadota</taxon>
        <taxon>Gammaproteobacteria</taxon>
        <taxon>Chromatiales</taxon>
        <taxon>Ectothiorhodospiraceae</taxon>
        <taxon>Thioalkalivibrio</taxon>
    </lineage>
</organism>
<feature type="signal peptide" evidence="5">
    <location>
        <begin position="1"/>
        <end position="24"/>
    </location>
</feature>
<dbReference type="SUPFAM" id="SSF46626">
    <property type="entry name" value="Cytochrome c"/>
    <property type="match status" value="1"/>
</dbReference>
<dbReference type="GO" id="GO:0046872">
    <property type="term" value="F:metal ion binding"/>
    <property type="evidence" value="ECO:0007669"/>
    <property type="project" value="UniProtKB-KW"/>
</dbReference>
<keyword evidence="2 4" id="KW-0479">Metal-binding</keyword>
<evidence type="ECO:0000256" key="3">
    <source>
        <dbReference type="ARBA" id="ARBA00023004"/>
    </source>
</evidence>
<dbReference type="Pfam" id="PF13442">
    <property type="entry name" value="Cytochrome_CBB3"/>
    <property type="match status" value="1"/>
</dbReference>
<evidence type="ECO:0000259" key="6">
    <source>
        <dbReference type="PROSITE" id="PS51007"/>
    </source>
</evidence>
<name>B8GPJ9_THISH</name>
<evidence type="ECO:0000256" key="5">
    <source>
        <dbReference type="SAM" id="SignalP"/>
    </source>
</evidence>
<dbReference type="HOGENOM" id="CLU_159396_2_1_6"/>
<keyword evidence="3 4" id="KW-0408">Iron</keyword>
<keyword evidence="8" id="KW-1185">Reference proteome</keyword>
<evidence type="ECO:0000256" key="2">
    <source>
        <dbReference type="ARBA" id="ARBA00022723"/>
    </source>
</evidence>
<reference evidence="7 8" key="1">
    <citation type="journal article" date="2011" name="Stand. Genomic Sci.">
        <title>Complete genome sequence of 'Thioalkalivibrio sulfidophilus' HL-EbGr7.</title>
        <authorList>
            <person name="Muyzer G."/>
            <person name="Sorokin D.Y."/>
            <person name="Mavromatis K."/>
            <person name="Lapidus A."/>
            <person name="Clum A."/>
            <person name="Ivanova N."/>
            <person name="Pati A."/>
            <person name="d'Haeseleer P."/>
            <person name="Woyke T."/>
            <person name="Kyrpides N.C."/>
        </authorList>
    </citation>
    <scope>NUCLEOTIDE SEQUENCE [LARGE SCALE GENOMIC DNA]</scope>
    <source>
        <strain evidence="7 8">HL-EbGR7</strain>
    </source>
</reference>
<dbReference type="GO" id="GO:0020037">
    <property type="term" value="F:heme binding"/>
    <property type="evidence" value="ECO:0007669"/>
    <property type="project" value="InterPro"/>
</dbReference>
<dbReference type="RefSeq" id="WP_012637650.1">
    <property type="nucleotide sequence ID" value="NC_011901.1"/>
</dbReference>
<proteinExistence type="predicted"/>
<dbReference type="AlphaFoldDB" id="B8GPJ9"/>
<sequence precursor="true">MKPSRTLTAVIAILALLFGASAQADVNRGQQLHATNCVSCHTSMVGGNGTALYTRANRLVGSRDQLIAQVRRCESTLGLRWFDEDVMAVVEYLNSNFYRF</sequence>
<dbReference type="EMBL" id="CP001339">
    <property type="protein sequence ID" value="ACL72166.1"/>
    <property type="molecule type" value="Genomic_DNA"/>
</dbReference>
<evidence type="ECO:0000256" key="4">
    <source>
        <dbReference type="PROSITE-ProRule" id="PRU00433"/>
    </source>
</evidence>
<feature type="domain" description="Cytochrome c" evidence="6">
    <location>
        <begin position="24"/>
        <end position="97"/>
    </location>
</feature>
<dbReference type="InterPro" id="IPR036909">
    <property type="entry name" value="Cyt_c-like_dom_sf"/>
</dbReference>
<dbReference type="Gene3D" id="1.10.760.10">
    <property type="entry name" value="Cytochrome c-like domain"/>
    <property type="match status" value="1"/>
</dbReference>
<protein>
    <recommendedName>
        <fullName evidence="6">Cytochrome c domain-containing protein</fullName>
    </recommendedName>
</protein>
<dbReference type="GO" id="GO:0009055">
    <property type="term" value="F:electron transfer activity"/>
    <property type="evidence" value="ECO:0007669"/>
    <property type="project" value="InterPro"/>
</dbReference>
<dbReference type="OrthoDB" id="9796294at2"/>
<dbReference type="STRING" id="396588.Tgr7_1079"/>
<accession>B8GPJ9</accession>
<evidence type="ECO:0000313" key="7">
    <source>
        <dbReference type="EMBL" id="ACL72166.1"/>
    </source>
</evidence>
<feature type="chain" id="PRO_5002873060" description="Cytochrome c domain-containing protein" evidence="5">
    <location>
        <begin position="25"/>
        <end position="100"/>
    </location>
</feature>
<evidence type="ECO:0000313" key="8">
    <source>
        <dbReference type="Proteomes" id="UP000002383"/>
    </source>
</evidence>
<dbReference type="InterPro" id="IPR009056">
    <property type="entry name" value="Cyt_c-like_dom"/>
</dbReference>
<keyword evidence="5" id="KW-0732">Signal</keyword>
<dbReference type="eggNOG" id="COG2010">
    <property type="taxonomic scope" value="Bacteria"/>
</dbReference>
<dbReference type="Proteomes" id="UP000002383">
    <property type="component" value="Chromosome"/>
</dbReference>
<dbReference type="PROSITE" id="PS51007">
    <property type="entry name" value="CYTC"/>
    <property type="match status" value="1"/>
</dbReference>
<evidence type="ECO:0000256" key="1">
    <source>
        <dbReference type="ARBA" id="ARBA00022617"/>
    </source>
</evidence>